<feature type="compositionally biased region" description="Basic and acidic residues" evidence="2">
    <location>
        <begin position="347"/>
        <end position="363"/>
    </location>
</feature>
<dbReference type="GO" id="GO:0008270">
    <property type="term" value="F:zinc ion binding"/>
    <property type="evidence" value="ECO:0007669"/>
    <property type="project" value="InterPro"/>
</dbReference>
<dbReference type="InterPro" id="IPR002502">
    <property type="entry name" value="Amidase_domain"/>
</dbReference>
<evidence type="ECO:0000313" key="5">
    <source>
        <dbReference type="EMBL" id="CAA9267135.1"/>
    </source>
</evidence>
<dbReference type="PROSITE" id="PS51318">
    <property type="entry name" value="TAT"/>
    <property type="match status" value="1"/>
</dbReference>
<dbReference type="PANTHER" id="PTHR11022:SF41">
    <property type="entry name" value="PEPTIDOGLYCAN-RECOGNITION PROTEIN LC-RELATED"/>
    <property type="match status" value="1"/>
</dbReference>
<feature type="region of interest" description="Disordered" evidence="2">
    <location>
        <begin position="245"/>
        <end position="308"/>
    </location>
</feature>
<keyword evidence="3" id="KW-0472">Membrane</keyword>
<dbReference type="PANTHER" id="PTHR11022">
    <property type="entry name" value="PEPTIDOGLYCAN RECOGNITION PROTEIN"/>
    <property type="match status" value="1"/>
</dbReference>
<feature type="region of interest" description="Disordered" evidence="2">
    <location>
        <begin position="343"/>
        <end position="363"/>
    </location>
</feature>
<dbReference type="GO" id="GO:0008745">
    <property type="term" value="F:N-acetylmuramoyl-L-alanine amidase activity"/>
    <property type="evidence" value="ECO:0007669"/>
    <property type="project" value="InterPro"/>
</dbReference>
<dbReference type="CDD" id="cd06583">
    <property type="entry name" value="PGRP"/>
    <property type="match status" value="1"/>
</dbReference>
<feature type="compositionally biased region" description="Pro residues" evidence="2">
    <location>
        <begin position="293"/>
        <end position="305"/>
    </location>
</feature>
<proteinExistence type="inferred from homology"/>
<protein>
    <recommendedName>
        <fullName evidence="4">Peptidoglycan recognition protein family domain-containing protein</fullName>
    </recommendedName>
</protein>
<dbReference type="InterPro" id="IPR015510">
    <property type="entry name" value="PGRP"/>
</dbReference>
<dbReference type="GO" id="GO:0009253">
    <property type="term" value="P:peptidoglycan catabolic process"/>
    <property type="evidence" value="ECO:0007669"/>
    <property type="project" value="InterPro"/>
</dbReference>
<dbReference type="AlphaFoldDB" id="A0A6J4J1R4"/>
<dbReference type="InterPro" id="IPR006619">
    <property type="entry name" value="PGRP_domain_met/bac"/>
</dbReference>
<accession>A0A6J4J1R4</accession>
<sequence>MCGPTSSRADGPSGPTRRQLLLAGAAAPLLPRLPRRAPAVALGSAEVQPRSAWGADLGPRGRLSEEAPQDVRFLLVHHTASSNGYAQSEVPGILRGFYGFHTTQKGWPDLAYNFMVDRFGRVWEGRTGSLDGPVKGDATGGSQGFALLACFIGDHTSEPPSAAALDAMGAVLGALALRHQIDVRPGSKATFVSRGSNLHPAGTSVTTATIAGHRNMSRTSCPGDACYRLLPSRLVPAAVAAAGLAAPPPAAPSSTAAVPSAAPPVPSTAPATVPAIPPGETVPPESLSQLPLDPAPPPTVSPAPPGLLDRVSRTAERRREPVAAGAAAGALLTVAGMAALVLRRRGNREATPREDPHHPDEPD</sequence>
<evidence type="ECO:0000256" key="2">
    <source>
        <dbReference type="SAM" id="MobiDB-lite"/>
    </source>
</evidence>
<dbReference type="Pfam" id="PF01510">
    <property type="entry name" value="Amidase_2"/>
    <property type="match status" value="1"/>
</dbReference>
<dbReference type="Gene3D" id="3.40.80.10">
    <property type="entry name" value="Peptidoglycan recognition protein-like"/>
    <property type="match status" value="1"/>
</dbReference>
<reference evidence="5" key="1">
    <citation type="submission" date="2020-02" db="EMBL/GenBank/DDBJ databases">
        <authorList>
            <person name="Meier V. D."/>
        </authorList>
    </citation>
    <scope>NUCLEOTIDE SEQUENCE</scope>
    <source>
        <strain evidence="5">AVDCRST_MAG76</strain>
    </source>
</reference>
<keyword evidence="3" id="KW-0812">Transmembrane</keyword>
<organism evidence="5">
    <name type="scientific">uncultured Acidimicrobiales bacterium</name>
    <dbReference type="NCBI Taxonomy" id="310071"/>
    <lineage>
        <taxon>Bacteria</taxon>
        <taxon>Bacillati</taxon>
        <taxon>Actinomycetota</taxon>
        <taxon>Acidimicrobiia</taxon>
        <taxon>Acidimicrobiales</taxon>
        <taxon>environmental samples</taxon>
    </lineage>
</organism>
<name>A0A6J4J1R4_9ACTN</name>
<evidence type="ECO:0000256" key="3">
    <source>
        <dbReference type="SAM" id="Phobius"/>
    </source>
</evidence>
<dbReference type="SUPFAM" id="SSF55846">
    <property type="entry name" value="N-acetylmuramoyl-L-alanine amidase-like"/>
    <property type="match status" value="1"/>
</dbReference>
<dbReference type="InterPro" id="IPR036505">
    <property type="entry name" value="Amidase/PGRP_sf"/>
</dbReference>
<keyword evidence="3" id="KW-1133">Transmembrane helix</keyword>
<evidence type="ECO:0000259" key="4">
    <source>
        <dbReference type="SMART" id="SM00701"/>
    </source>
</evidence>
<dbReference type="InterPro" id="IPR006311">
    <property type="entry name" value="TAT_signal"/>
</dbReference>
<feature type="domain" description="Peptidoglycan recognition protein family" evidence="4">
    <location>
        <begin position="45"/>
        <end position="196"/>
    </location>
</feature>
<dbReference type="EMBL" id="CADCSZ010000189">
    <property type="protein sequence ID" value="CAA9267135.1"/>
    <property type="molecule type" value="Genomic_DNA"/>
</dbReference>
<gene>
    <name evidence="5" type="ORF">AVDCRST_MAG76-3142</name>
</gene>
<evidence type="ECO:0000256" key="1">
    <source>
        <dbReference type="ARBA" id="ARBA00007553"/>
    </source>
</evidence>
<dbReference type="SMART" id="SM00701">
    <property type="entry name" value="PGRP"/>
    <property type="match status" value="1"/>
</dbReference>
<feature type="transmembrane region" description="Helical" evidence="3">
    <location>
        <begin position="322"/>
        <end position="342"/>
    </location>
</feature>
<comment type="similarity">
    <text evidence="1">Belongs to the N-acetylmuramoyl-L-alanine amidase 2 family.</text>
</comment>